<dbReference type="InterPro" id="IPR013083">
    <property type="entry name" value="Znf_RING/FYVE/PHD"/>
</dbReference>
<keyword evidence="2" id="KW-0547">Nucleotide-binding</keyword>
<dbReference type="InterPro" id="IPR017907">
    <property type="entry name" value="Znf_RING_CS"/>
</dbReference>
<dbReference type="GO" id="GO:0008270">
    <property type="term" value="F:zinc ion binding"/>
    <property type="evidence" value="ECO:0007669"/>
    <property type="project" value="UniProtKB-KW"/>
</dbReference>
<evidence type="ECO:0000256" key="6">
    <source>
        <dbReference type="ARBA" id="ARBA00022833"/>
    </source>
</evidence>
<gene>
    <name evidence="10" type="ORF">IFM89_017058</name>
</gene>
<keyword evidence="5" id="KW-0347">Helicase</keyword>
<sequence length="141" mass="15520">MTSSTAVDLENVPSPFRNDSLIWLPVCGYIEAGTLMNNYAHIFDLLTRLRQAVDHPYLVIYHNSAGSRSQNNTYISEQECGICHDPAEDPVVTSCEHVFCKACLTDYAAALGQVSCPSCSKPLTAARVLKQPLRVIDAQVF</sequence>
<evidence type="ECO:0000313" key="11">
    <source>
        <dbReference type="Proteomes" id="UP000631114"/>
    </source>
</evidence>
<dbReference type="PANTHER" id="PTHR45626">
    <property type="entry name" value="TRANSCRIPTION TERMINATION FACTOR 2-RELATED"/>
    <property type="match status" value="1"/>
</dbReference>
<dbReference type="SUPFAM" id="SSF57850">
    <property type="entry name" value="RING/U-box"/>
    <property type="match status" value="1"/>
</dbReference>
<dbReference type="GO" id="GO:0005524">
    <property type="term" value="F:ATP binding"/>
    <property type="evidence" value="ECO:0007669"/>
    <property type="project" value="UniProtKB-KW"/>
</dbReference>
<dbReference type="EMBL" id="JADFTS010000006">
    <property type="protein sequence ID" value="KAF9601153.1"/>
    <property type="molecule type" value="Genomic_DNA"/>
</dbReference>
<evidence type="ECO:0000256" key="1">
    <source>
        <dbReference type="ARBA" id="ARBA00022723"/>
    </source>
</evidence>
<keyword evidence="1" id="KW-0479">Metal-binding</keyword>
<dbReference type="GO" id="GO:0005634">
    <property type="term" value="C:nucleus"/>
    <property type="evidence" value="ECO:0007669"/>
    <property type="project" value="TreeGrafter"/>
</dbReference>
<evidence type="ECO:0000256" key="3">
    <source>
        <dbReference type="ARBA" id="ARBA00022771"/>
    </source>
</evidence>
<dbReference type="OrthoDB" id="448448at2759"/>
<protein>
    <recommendedName>
        <fullName evidence="9">RING-type domain-containing protein</fullName>
    </recommendedName>
</protein>
<comment type="caution">
    <text evidence="10">The sequence shown here is derived from an EMBL/GenBank/DDBJ whole genome shotgun (WGS) entry which is preliminary data.</text>
</comment>
<dbReference type="PROSITE" id="PS00518">
    <property type="entry name" value="ZF_RING_1"/>
    <property type="match status" value="1"/>
</dbReference>
<dbReference type="PROSITE" id="PS50089">
    <property type="entry name" value="ZF_RING_2"/>
    <property type="match status" value="1"/>
</dbReference>
<dbReference type="GO" id="GO:0006289">
    <property type="term" value="P:nucleotide-excision repair"/>
    <property type="evidence" value="ECO:0007669"/>
    <property type="project" value="TreeGrafter"/>
</dbReference>
<dbReference type="SMART" id="SM00184">
    <property type="entry name" value="RING"/>
    <property type="match status" value="1"/>
</dbReference>
<evidence type="ECO:0000256" key="5">
    <source>
        <dbReference type="ARBA" id="ARBA00022806"/>
    </source>
</evidence>
<evidence type="ECO:0000256" key="2">
    <source>
        <dbReference type="ARBA" id="ARBA00022741"/>
    </source>
</evidence>
<dbReference type="AlphaFoldDB" id="A0A835HQA5"/>
<dbReference type="Proteomes" id="UP000631114">
    <property type="component" value="Unassembled WGS sequence"/>
</dbReference>
<dbReference type="Gene3D" id="3.30.40.10">
    <property type="entry name" value="Zinc/RING finger domain, C3HC4 (zinc finger)"/>
    <property type="match status" value="1"/>
</dbReference>
<keyword evidence="11" id="KW-1185">Reference proteome</keyword>
<dbReference type="PANTHER" id="PTHR45626:SF12">
    <property type="entry name" value="DNA REPAIR PROTEIN RAD16"/>
    <property type="match status" value="1"/>
</dbReference>
<dbReference type="Pfam" id="PF13445">
    <property type="entry name" value="zf-RING_UBOX"/>
    <property type="match status" value="1"/>
</dbReference>
<evidence type="ECO:0000259" key="9">
    <source>
        <dbReference type="PROSITE" id="PS50089"/>
    </source>
</evidence>
<evidence type="ECO:0000256" key="8">
    <source>
        <dbReference type="PROSITE-ProRule" id="PRU00175"/>
    </source>
</evidence>
<reference evidence="10 11" key="1">
    <citation type="submission" date="2020-10" db="EMBL/GenBank/DDBJ databases">
        <title>The Coptis chinensis genome and diversification of protoberbering-type alkaloids.</title>
        <authorList>
            <person name="Wang B."/>
            <person name="Shu S."/>
            <person name="Song C."/>
            <person name="Liu Y."/>
        </authorList>
    </citation>
    <scope>NUCLEOTIDE SEQUENCE [LARGE SCALE GENOMIC DNA]</scope>
    <source>
        <strain evidence="10">HL-2020</strain>
        <tissue evidence="10">Leaf</tissue>
    </source>
</reference>
<dbReference type="InterPro" id="IPR001841">
    <property type="entry name" value="Znf_RING"/>
</dbReference>
<keyword evidence="3 8" id="KW-0863">Zinc-finger</keyword>
<keyword evidence="6" id="KW-0862">Zinc</keyword>
<organism evidence="10 11">
    <name type="scientific">Coptis chinensis</name>
    <dbReference type="NCBI Taxonomy" id="261450"/>
    <lineage>
        <taxon>Eukaryota</taxon>
        <taxon>Viridiplantae</taxon>
        <taxon>Streptophyta</taxon>
        <taxon>Embryophyta</taxon>
        <taxon>Tracheophyta</taxon>
        <taxon>Spermatophyta</taxon>
        <taxon>Magnoliopsida</taxon>
        <taxon>Ranunculales</taxon>
        <taxon>Ranunculaceae</taxon>
        <taxon>Coptidoideae</taxon>
        <taxon>Coptis</taxon>
    </lineage>
</organism>
<keyword evidence="7" id="KW-0067">ATP-binding</keyword>
<name>A0A835HQA5_9MAGN</name>
<feature type="domain" description="RING-type" evidence="9">
    <location>
        <begin position="80"/>
        <end position="120"/>
    </location>
</feature>
<dbReference type="GO" id="GO:0004386">
    <property type="term" value="F:helicase activity"/>
    <property type="evidence" value="ECO:0007669"/>
    <property type="project" value="UniProtKB-KW"/>
</dbReference>
<dbReference type="InterPro" id="IPR027370">
    <property type="entry name" value="Znf-RING_euk"/>
</dbReference>
<dbReference type="GO" id="GO:0008094">
    <property type="term" value="F:ATP-dependent activity, acting on DNA"/>
    <property type="evidence" value="ECO:0007669"/>
    <property type="project" value="TreeGrafter"/>
</dbReference>
<evidence type="ECO:0000313" key="10">
    <source>
        <dbReference type="EMBL" id="KAF9601153.1"/>
    </source>
</evidence>
<evidence type="ECO:0000256" key="7">
    <source>
        <dbReference type="ARBA" id="ARBA00022840"/>
    </source>
</evidence>
<dbReference type="GO" id="GO:0016787">
    <property type="term" value="F:hydrolase activity"/>
    <property type="evidence" value="ECO:0007669"/>
    <property type="project" value="UniProtKB-KW"/>
</dbReference>
<dbReference type="InterPro" id="IPR050628">
    <property type="entry name" value="SNF2_RAD54_helicase_TF"/>
</dbReference>
<keyword evidence="4" id="KW-0378">Hydrolase</keyword>
<accession>A0A835HQA5</accession>
<proteinExistence type="predicted"/>
<evidence type="ECO:0000256" key="4">
    <source>
        <dbReference type="ARBA" id="ARBA00022801"/>
    </source>
</evidence>